<dbReference type="InterPro" id="IPR002213">
    <property type="entry name" value="UDP_glucos_trans"/>
</dbReference>
<dbReference type="InterPro" id="IPR050481">
    <property type="entry name" value="UDP-glycosyltransf_plant"/>
</dbReference>
<organism evidence="5 6">
    <name type="scientific">Genlisea aurea</name>
    <dbReference type="NCBI Taxonomy" id="192259"/>
    <lineage>
        <taxon>Eukaryota</taxon>
        <taxon>Viridiplantae</taxon>
        <taxon>Streptophyta</taxon>
        <taxon>Embryophyta</taxon>
        <taxon>Tracheophyta</taxon>
        <taxon>Spermatophyta</taxon>
        <taxon>Magnoliopsida</taxon>
        <taxon>eudicotyledons</taxon>
        <taxon>Gunneridae</taxon>
        <taxon>Pentapetalae</taxon>
        <taxon>asterids</taxon>
        <taxon>lamiids</taxon>
        <taxon>Lamiales</taxon>
        <taxon>Lentibulariaceae</taxon>
        <taxon>Genlisea</taxon>
    </lineage>
</organism>
<comment type="caution">
    <text evidence="5">The sequence shown here is derived from an EMBL/GenBank/DDBJ whole genome shotgun (WGS) entry which is preliminary data.</text>
</comment>
<evidence type="ECO:0000256" key="2">
    <source>
        <dbReference type="ARBA" id="ARBA00022679"/>
    </source>
</evidence>
<name>S8D867_9LAMI</name>
<dbReference type="Pfam" id="PF00201">
    <property type="entry name" value="UDPGT"/>
    <property type="match status" value="1"/>
</dbReference>
<dbReference type="PANTHER" id="PTHR48049">
    <property type="entry name" value="GLYCOSYLTRANSFERASE"/>
    <property type="match status" value="1"/>
</dbReference>
<dbReference type="PROSITE" id="PS00375">
    <property type="entry name" value="UDPGT"/>
    <property type="match status" value="1"/>
</dbReference>
<dbReference type="AlphaFoldDB" id="S8D867"/>
<evidence type="ECO:0000256" key="4">
    <source>
        <dbReference type="RuleBase" id="RU362057"/>
    </source>
</evidence>
<dbReference type="PANTHER" id="PTHR48049:SF34">
    <property type="entry name" value="UDP-GLYCOSYLTRANSFERASE 79B30-LIKE"/>
    <property type="match status" value="1"/>
</dbReference>
<proteinExistence type="inferred from homology"/>
<protein>
    <recommendedName>
        <fullName evidence="4">Glycosyltransferase</fullName>
        <ecNumber evidence="4">2.4.1.-</ecNumber>
    </recommendedName>
</protein>
<dbReference type="FunFam" id="3.40.50.2000:FF:000037">
    <property type="entry name" value="Glycosyltransferase"/>
    <property type="match status" value="1"/>
</dbReference>
<dbReference type="InterPro" id="IPR035595">
    <property type="entry name" value="UDP_glycos_trans_CS"/>
</dbReference>
<dbReference type="CDD" id="cd03784">
    <property type="entry name" value="GT1_Gtf-like"/>
    <property type="match status" value="1"/>
</dbReference>
<keyword evidence="3" id="KW-0328">Glycosyltransferase</keyword>
<dbReference type="Gene3D" id="3.40.50.2000">
    <property type="entry name" value="Glycogen Phosphorylase B"/>
    <property type="match status" value="2"/>
</dbReference>
<reference evidence="5 6" key="1">
    <citation type="journal article" date="2013" name="BMC Genomics">
        <title>The miniature genome of a carnivorous plant Genlisea aurea contains a low number of genes and short non-coding sequences.</title>
        <authorList>
            <person name="Leushkin E.V."/>
            <person name="Sutormin R.A."/>
            <person name="Nabieva E.R."/>
            <person name="Penin A.A."/>
            <person name="Kondrashov A.S."/>
            <person name="Logacheva M.D."/>
        </authorList>
    </citation>
    <scope>NUCLEOTIDE SEQUENCE [LARGE SCALE GENOMIC DNA]</scope>
</reference>
<dbReference type="OrthoDB" id="5835829at2759"/>
<evidence type="ECO:0000256" key="1">
    <source>
        <dbReference type="ARBA" id="ARBA00009995"/>
    </source>
</evidence>
<dbReference type="EC" id="2.4.1.-" evidence="4"/>
<feature type="non-terminal residue" evidence="5">
    <location>
        <position position="450"/>
    </location>
</feature>
<keyword evidence="6" id="KW-1185">Reference proteome</keyword>
<dbReference type="EMBL" id="AUSU01008844">
    <property type="protein sequence ID" value="EPS58858.1"/>
    <property type="molecule type" value="Genomic_DNA"/>
</dbReference>
<dbReference type="Proteomes" id="UP000015453">
    <property type="component" value="Unassembled WGS sequence"/>
</dbReference>
<evidence type="ECO:0000313" key="6">
    <source>
        <dbReference type="Proteomes" id="UP000015453"/>
    </source>
</evidence>
<dbReference type="SUPFAM" id="SSF53756">
    <property type="entry name" value="UDP-Glycosyltransferase/glycogen phosphorylase"/>
    <property type="match status" value="1"/>
</dbReference>
<keyword evidence="2 3" id="KW-0808">Transferase</keyword>
<comment type="similarity">
    <text evidence="1 3">Belongs to the UDP-glycosyltransferase family.</text>
</comment>
<feature type="non-terminal residue" evidence="5">
    <location>
        <position position="1"/>
    </location>
</feature>
<evidence type="ECO:0000256" key="3">
    <source>
        <dbReference type="RuleBase" id="RU003718"/>
    </source>
</evidence>
<dbReference type="GO" id="GO:0035251">
    <property type="term" value="F:UDP-glucosyltransferase activity"/>
    <property type="evidence" value="ECO:0007669"/>
    <property type="project" value="InterPro"/>
</dbReference>
<evidence type="ECO:0000313" key="5">
    <source>
        <dbReference type="EMBL" id="EPS58858.1"/>
    </source>
</evidence>
<gene>
    <name evidence="5" type="ORF">M569_15953</name>
</gene>
<accession>S8D867</accession>
<sequence length="450" mass="49799">EESPLKIMMFPWFAMGHLTTFLHISNKLAQRGGHRIFFAVPRNSIARVRHLNRFPELIEFLPLAVPHVEGLPAGAELTADVPFPMIPLILTAMDLTRPQIEDLISELRPNFVLFDFSHWLPGSAAKFGAKTVFYNTISAAAVGWLFRDLTATVDDIMRPPPGYPSSGIKLTTQEACAVHDMNKTGPPGAGELKFVERLEACARDCDSMVFKSYMELESQYFDFLSKKYSKPVSPAGPVLPEAPKLDDADGKWSEWLDKFESKSVIYCAFGSEARLRTIQFQELILGLELTGKPYLVAAKPPIGAETVEEAMPEGELSGRGVVHGGWVPQQLMLSHPSTGCFVTHCGWGSLFEGILSECQLVLMPLFADQPINARLMGGELGIGIEMEKGDEDGMFRKESVKKAVDSALDFAGGIGAKIRANHAKWREVMMKDGFDDSYIDDLILKFRALL</sequence>